<keyword evidence="1" id="KW-0732">Signal</keyword>
<gene>
    <name evidence="2" type="ORF">TKK_005477</name>
</gene>
<dbReference type="AlphaFoldDB" id="A0ABD2X7F9"/>
<name>A0ABD2X7F9_9HYME</name>
<sequence>MSTLVTFCSIVAALNGIILLGSVSPASAHQSIALERDIGENFLVFSESAIENTTVYYGICGRAIEQAEKECIVRRVQANFLGGNPKEDECNVVLRSESGGFIAMDVMKIDPLGKNRAIVRWVEDTGRFNWRNRFHLRFSIVDFSNCQVKTTKVSKDLDQHIKNIIYYTKIEEFKNGRLSPFFDQYFNKPIYKKGENSFQVLSPDDMVDVNHHTVNRSSIDADGVVAKVDTLLTSFGHSPGIVPLSEDKDYLLFETPIYDYPENPSLTVALIQPNGQRQNLTHIENAHTPLVSLANEVIGICARQNETTVKCTQFKLGDKEINWFSASIVYEGIFCGRTIYNLPRGEGFLTHVNCNQGYGVSNDKYLVKIGLDGKAKQFVDPDMKCQSVKEAGFTKLFEDDRGNYCLSTACAKVVYHNYGFESSYVKLHSKCFEPKDFKNVSKYDPMKLSYHYDRVLVIE</sequence>
<dbReference type="Proteomes" id="UP001627154">
    <property type="component" value="Unassembled WGS sequence"/>
</dbReference>
<evidence type="ECO:0000313" key="2">
    <source>
        <dbReference type="EMBL" id="KAL3401342.1"/>
    </source>
</evidence>
<evidence type="ECO:0000256" key="1">
    <source>
        <dbReference type="SAM" id="SignalP"/>
    </source>
</evidence>
<organism evidence="2 3">
    <name type="scientific">Trichogramma kaykai</name>
    <dbReference type="NCBI Taxonomy" id="54128"/>
    <lineage>
        <taxon>Eukaryota</taxon>
        <taxon>Metazoa</taxon>
        <taxon>Ecdysozoa</taxon>
        <taxon>Arthropoda</taxon>
        <taxon>Hexapoda</taxon>
        <taxon>Insecta</taxon>
        <taxon>Pterygota</taxon>
        <taxon>Neoptera</taxon>
        <taxon>Endopterygota</taxon>
        <taxon>Hymenoptera</taxon>
        <taxon>Apocrita</taxon>
        <taxon>Proctotrupomorpha</taxon>
        <taxon>Chalcidoidea</taxon>
        <taxon>Trichogrammatidae</taxon>
        <taxon>Trichogramma</taxon>
    </lineage>
</organism>
<accession>A0ABD2X7F9</accession>
<comment type="caution">
    <text evidence="2">The sequence shown here is derived from an EMBL/GenBank/DDBJ whole genome shotgun (WGS) entry which is preliminary data.</text>
</comment>
<protein>
    <submittedName>
        <fullName evidence="2">Uncharacterized protein</fullName>
    </submittedName>
</protein>
<evidence type="ECO:0000313" key="3">
    <source>
        <dbReference type="Proteomes" id="UP001627154"/>
    </source>
</evidence>
<feature type="signal peptide" evidence="1">
    <location>
        <begin position="1"/>
        <end position="28"/>
    </location>
</feature>
<feature type="chain" id="PRO_5044806560" evidence="1">
    <location>
        <begin position="29"/>
        <end position="459"/>
    </location>
</feature>
<reference evidence="2 3" key="1">
    <citation type="journal article" date="2024" name="bioRxiv">
        <title>A reference genome for Trichogramma kaykai: A tiny desert-dwelling parasitoid wasp with competing sex-ratio distorters.</title>
        <authorList>
            <person name="Culotta J."/>
            <person name="Lindsey A.R."/>
        </authorList>
    </citation>
    <scope>NUCLEOTIDE SEQUENCE [LARGE SCALE GENOMIC DNA]</scope>
    <source>
        <strain evidence="2 3">KSX58</strain>
    </source>
</reference>
<proteinExistence type="predicted"/>
<keyword evidence="3" id="KW-1185">Reference proteome</keyword>
<dbReference type="EMBL" id="JBJJXI010000046">
    <property type="protein sequence ID" value="KAL3401342.1"/>
    <property type="molecule type" value="Genomic_DNA"/>
</dbReference>